<dbReference type="RefSeq" id="WP_129219941.1">
    <property type="nucleotide sequence ID" value="NZ_QYBC01000011.1"/>
</dbReference>
<dbReference type="EMBL" id="QYBC01000011">
    <property type="protein sequence ID" value="RYB04243.1"/>
    <property type="molecule type" value="Genomic_DNA"/>
</dbReference>
<dbReference type="OrthoDB" id="9812774at2"/>
<dbReference type="Proteomes" id="UP000289411">
    <property type="component" value="Unassembled WGS sequence"/>
</dbReference>
<dbReference type="InterPro" id="IPR029058">
    <property type="entry name" value="AB_hydrolase_fold"/>
</dbReference>
<dbReference type="Pfam" id="PF00561">
    <property type="entry name" value="Abhydrolase_1"/>
    <property type="match status" value="1"/>
</dbReference>
<protein>
    <submittedName>
        <fullName evidence="3">Alpha/beta hydrolase</fullName>
    </submittedName>
</protein>
<evidence type="ECO:0000313" key="4">
    <source>
        <dbReference type="Proteomes" id="UP000289411"/>
    </source>
</evidence>
<keyword evidence="4" id="KW-1185">Reference proteome</keyword>
<dbReference type="PANTHER" id="PTHR43329">
    <property type="entry name" value="EPOXIDE HYDROLASE"/>
    <property type="match status" value="1"/>
</dbReference>
<dbReference type="AlphaFoldDB" id="A0A4Q2RFF0"/>
<dbReference type="Gene3D" id="3.40.50.1820">
    <property type="entry name" value="alpha/beta hydrolase"/>
    <property type="match status" value="1"/>
</dbReference>
<name>A0A4Q2RFF0_9HYPH</name>
<proteinExistence type="predicted"/>
<sequence>MLPPKHETVTHGTTRLHVARLEALERPEAGGRDTGDGRTLLFLHGWPEFWWTWSPVMERLSALGYDCVAPDLRGFGDSDKHPEGRSAEVGPGVHAGDALAVLDALKLGRVGVVSHDVGAYAAQSLARLAPERLAGLFFFNCPHPGIGPRGGAPAMLKEIWYQSFNQLPLAAELVGASRDTIRTYIGTMLRHWAGGNPAAFDDDTVERFTDNFAKPGNLQGGFNWYISQGADRIRMLEGQAPKPAPIAVPTCVRWGDRDPILPAAWGDTLGDTFADLDFEPFTGLGHFPHREDPDRAAAAVDAFYRDRLGG</sequence>
<evidence type="ECO:0000313" key="3">
    <source>
        <dbReference type="EMBL" id="RYB04243.1"/>
    </source>
</evidence>
<reference evidence="3 4" key="2">
    <citation type="submission" date="2019-02" db="EMBL/GenBank/DDBJ databases">
        <title>'Lichenibacterium ramalinii' gen. nov. sp. nov., 'Lichenibacterium minor' gen. nov. sp. nov.</title>
        <authorList>
            <person name="Pankratov T."/>
        </authorList>
    </citation>
    <scope>NUCLEOTIDE SEQUENCE [LARGE SCALE GENOMIC DNA]</scope>
    <source>
        <strain evidence="3 4">RmlP001</strain>
    </source>
</reference>
<evidence type="ECO:0000256" key="1">
    <source>
        <dbReference type="ARBA" id="ARBA00022801"/>
    </source>
</evidence>
<dbReference type="InterPro" id="IPR000639">
    <property type="entry name" value="Epox_hydrolase-like"/>
</dbReference>
<organism evidence="3 4">
    <name type="scientific">Lichenibacterium ramalinae</name>
    <dbReference type="NCBI Taxonomy" id="2316527"/>
    <lineage>
        <taxon>Bacteria</taxon>
        <taxon>Pseudomonadati</taxon>
        <taxon>Pseudomonadota</taxon>
        <taxon>Alphaproteobacteria</taxon>
        <taxon>Hyphomicrobiales</taxon>
        <taxon>Lichenihabitantaceae</taxon>
        <taxon>Lichenibacterium</taxon>
    </lineage>
</organism>
<reference evidence="3 4" key="1">
    <citation type="submission" date="2018-09" db="EMBL/GenBank/DDBJ databases">
        <authorList>
            <person name="Grouzdev D.S."/>
            <person name="Krutkina M.S."/>
        </authorList>
    </citation>
    <scope>NUCLEOTIDE SEQUENCE [LARGE SCALE GENOMIC DNA]</scope>
    <source>
        <strain evidence="3 4">RmlP001</strain>
    </source>
</reference>
<dbReference type="PRINTS" id="PR00412">
    <property type="entry name" value="EPOXHYDRLASE"/>
</dbReference>
<gene>
    <name evidence="3" type="ORF">D3272_14245</name>
</gene>
<keyword evidence="1 3" id="KW-0378">Hydrolase</keyword>
<evidence type="ECO:0000259" key="2">
    <source>
        <dbReference type="Pfam" id="PF00561"/>
    </source>
</evidence>
<feature type="domain" description="AB hydrolase-1" evidence="2">
    <location>
        <begin position="39"/>
        <end position="289"/>
    </location>
</feature>
<accession>A0A4Q2RFF0</accession>
<dbReference type="SUPFAM" id="SSF53474">
    <property type="entry name" value="alpha/beta-Hydrolases"/>
    <property type="match status" value="1"/>
</dbReference>
<dbReference type="GO" id="GO:0016787">
    <property type="term" value="F:hydrolase activity"/>
    <property type="evidence" value="ECO:0007669"/>
    <property type="project" value="UniProtKB-KW"/>
</dbReference>
<comment type="caution">
    <text evidence="3">The sequence shown here is derived from an EMBL/GenBank/DDBJ whole genome shotgun (WGS) entry which is preliminary data.</text>
</comment>
<dbReference type="InterPro" id="IPR000073">
    <property type="entry name" value="AB_hydrolase_1"/>
</dbReference>